<name>A0A0F9DQK6_9ZZZZ</name>
<sequence length="136" mass="14139">MPRDEDVNAGYGGSNMGGQGGGGMLDRGGRYITRGLERFLGRQSTGPRAVFGAPEAMGGWNTRGGGFPGGGMLGRFGQQQQGMLGSIYQGNPFLNQGGPPGGPPPMMPQGNPQTIQELYSMYGAQQPTGGAPWRAF</sequence>
<reference evidence="2" key="1">
    <citation type="journal article" date="2015" name="Nature">
        <title>Complex archaea that bridge the gap between prokaryotes and eukaryotes.</title>
        <authorList>
            <person name="Spang A."/>
            <person name="Saw J.H."/>
            <person name="Jorgensen S.L."/>
            <person name="Zaremba-Niedzwiedzka K."/>
            <person name="Martijn J."/>
            <person name="Lind A.E."/>
            <person name="van Eijk R."/>
            <person name="Schleper C."/>
            <person name="Guy L."/>
            <person name="Ettema T.J."/>
        </authorList>
    </citation>
    <scope>NUCLEOTIDE SEQUENCE</scope>
</reference>
<organism evidence="2">
    <name type="scientific">marine sediment metagenome</name>
    <dbReference type="NCBI Taxonomy" id="412755"/>
    <lineage>
        <taxon>unclassified sequences</taxon>
        <taxon>metagenomes</taxon>
        <taxon>ecological metagenomes</taxon>
    </lineage>
</organism>
<dbReference type="EMBL" id="LAZR01027985">
    <property type="protein sequence ID" value="KKL63984.1"/>
    <property type="molecule type" value="Genomic_DNA"/>
</dbReference>
<feature type="region of interest" description="Disordered" evidence="1">
    <location>
        <begin position="90"/>
        <end position="112"/>
    </location>
</feature>
<feature type="compositionally biased region" description="Gly residues" evidence="1">
    <location>
        <begin position="10"/>
        <end position="26"/>
    </location>
</feature>
<comment type="caution">
    <text evidence="2">The sequence shown here is derived from an EMBL/GenBank/DDBJ whole genome shotgun (WGS) entry which is preliminary data.</text>
</comment>
<proteinExistence type="predicted"/>
<protein>
    <submittedName>
        <fullName evidence="2">Uncharacterized protein</fullName>
    </submittedName>
</protein>
<evidence type="ECO:0000313" key="2">
    <source>
        <dbReference type="EMBL" id="KKL63984.1"/>
    </source>
</evidence>
<evidence type="ECO:0000256" key="1">
    <source>
        <dbReference type="SAM" id="MobiDB-lite"/>
    </source>
</evidence>
<feature type="region of interest" description="Disordered" evidence="1">
    <location>
        <begin position="1"/>
        <end position="29"/>
    </location>
</feature>
<gene>
    <name evidence="2" type="ORF">LCGC14_2169630</name>
</gene>
<dbReference type="AlphaFoldDB" id="A0A0F9DQK6"/>
<accession>A0A0F9DQK6</accession>